<evidence type="ECO:0000313" key="1">
    <source>
        <dbReference type="EMBL" id="KAI4313017.1"/>
    </source>
</evidence>
<keyword evidence="2" id="KW-1185">Reference proteome</keyword>
<accession>A0ACB9LPU6</accession>
<comment type="caution">
    <text evidence="1">The sequence shown here is derived from an EMBL/GenBank/DDBJ whole genome shotgun (WGS) entry which is preliminary data.</text>
</comment>
<protein>
    <submittedName>
        <fullName evidence="1">Uncharacterized protein</fullName>
    </submittedName>
</protein>
<name>A0ACB9LPU6_9MYRT</name>
<dbReference type="EMBL" id="CM042890">
    <property type="protein sequence ID" value="KAI4313017.1"/>
    <property type="molecule type" value="Genomic_DNA"/>
</dbReference>
<evidence type="ECO:0000313" key="2">
    <source>
        <dbReference type="Proteomes" id="UP001057402"/>
    </source>
</evidence>
<sequence length="508" mass="55949">MRAGGGSLFPLTKQSLSQLLTWSSTRSPQSLPIVHALILTTGLSVKDSLLTTLLSSLLDSGHVSHARKLFDGMHKPRIFLWNTVLRGYFRNGLPRESLFFYGSMRARSVRPDEFTLPFAVKACAELSGFESGQAVHSDGIKYGLEFFTEVRNELVLLYVSSGELGSAEWLFDSMVEKDLVAWNAFLAGCVQMGCASKALSLFHRMELAGIKPDAITVVSLLSACGQLGCLEIGERIYESTRTGSLENNLVVQNARLDMYMKCGITELGRAVFDSMHSRNVISWSAVINGYAMNGKGEEALALFSRMQDEGTEPNHVTYLGVLSACVHAGRVTQGRAIFNCMSTKGVEPQKEHYACMVDLLGRSGDLNEAHGFIMNMPMEPDAAIWGSLLGACAVYGDIEMGQIAADAVLDLALNVAAYQVLLSNMYAKVGNWDRVQNLRARLKKNCVNKVAAYSSIELHRGIHVFYSGDKSHPRSKCIYETLEYLYLLTRSIGYSWEMSQALEPLPGR</sequence>
<gene>
    <name evidence="1" type="ORF">MLD38_037796</name>
</gene>
<reference evidence="2" key="1">
    <citation type="journal article" date="2023" name="Front. Plant Sci.">
        <title>Chromosomal-level genome assembly of Melastoma candidum provides insights into trichome evolution.</title>
        <authorList>
            <person name="Zhong Y."/>
            <person name="Wu W."/>
            <person name="Sun C."/>
            <person name="Zou P."/>
            <person name="Liu Y."/>
            <person name="Dai S."/>
            <person name="Zhou R."/>
        </authorList>
    </citation>
    <scope>NUCLEOTIDE SEQUENCE [LARGE SCALE GENOMIC DNA]</scope>
</reference>
<dbReference type="Proteomes" id="UP001057402">
    <property type="component" value="Chromosome 11"/>
</dbReference>
<proteinExistence type="predicted"/>
<organism evidence="1 2">
    <name type="scientific">Melastoma candidum</name>
    <dbReference type="NCBI Taxonomy" id="119954"/>
    <lineage>
        <taxon>Eukaryota</taxon>
        <taxon>Viridiplantae</taxon>
        <taxon>Streptophyta</taxon>
        <taxon>Embryophyta</taxon>
        <taxon>Tracheophyta</taxon>
        <taxon>Spermatophyta</taxon>
        <taxon>Magnoliopsida</taxon>
        <taxon>eudicotyledons</taxon>
        <taxon>Gunneridae</taxon>
        <taxon>Pentapetalae</taxon>
        <taxon>rosids</taxon>
        <taxon>malvids</taxon>
        <taxon>Myrtales</taxon>
        <taxon>Melastomataceae</taxon>
        <taxon>Melastomatoideae</taxon>
        <taxon>Melastomateae</taxon>
        <taxon>Melastoma</taxon>
    </lineage>
</organism>